<dbReference type="AlphaFoldDB" id="A0A378Y3G4"/>
<gene>
    <name evidence="1" type="ORF">NCTC10343_03927</name>
</gene>
<dbReference type="EMBL" id="UGSC01000001">
    <property type="protein sequence ID" value="SUA71040.1"/>
    <property type="molecule type" value="Genomic_DNA"/>
</dbReference>
<reference evidence="1 2" key="1">
    <citation type="submission" date="2018-06" db="EMBL/GenBank/DDBJ databases">
        <authorList>
            <consortium name="Pathogen Informatics"/>
            <person name="Doyle S."/>
        </authorList>
    </citation>
    <scope>NUCLEOTIDE SEQUENCE [LARGE SCALE GENOMIC DNA]</scope>
    <source>
        <strain evidence="1 2">NCTC10343</strain>
    </source>
</reference>
<dbReference type="GO" id="GO:0032259">
    <property type="term" value="P:methylation"/>
    <property type="evidence" value="ECO:0007669"/>
    <property type="project" value="UniProtKB-KW"/>
</dbReference>
<name>A0A378Y3G4_PAEPO</name>
<sequence>MYFTCFSDRDFNNGVGRKVEEGTYEYKKGKYAHFFTEKNLIEHFNDLNILETGSIKEYLTHAEKQQEYELRYIIVQNIG</sequence>
<accession>A0A378Y3G4</accession>
<protein>
    <submittedName>
        <fullName evidence="1">Type 11 methyltransferase</fullName>
    </submittedName>
</protein>
<evidence type="ECO:0000313" key="1">
    <source>
        <dbReference type="EMBL" id="SUA71040.1"/>
    </source>
</evidence>
<keyword evidence="1" id="KW-0489">Methyltransferase</keyword>
<organism evidence="1 2">
    <name type="scientific">Paenibacillus polymyxa</name>
    <name type="common">Bacillus polymyxa</name>
    <dbReference type="NCBI Taxonomy" id="1406"/>
    <lineage>
        <taxon>Bacteria</taxon>
        <taxon>Bacillati</taxon>
        <taxon>Bacillota</taxon>
        <taxon>Bacilli</taxon>
        <taxon>Bacillales</taxon>
        <taxon>Paenibacillaceae</taxon>
        <taxon>Paenibacillus</taxon>
    </lineage>
</organism>
<evidence type="ECO:0000313" key="2">
    <source>
        <dbReference type="Proteomes" id="UP000254400"/>
    </source>
</evidence>
<dbReference type="GO" id="GO:0008168">
    <property type="term" value="F:methyltransferase activity"/>
    <property type="evidence" value="ECO:0007669"/>
    <property type="project" value="UniProtKB-KW"/>
</dbReference>
<keyword evidence="1" id="KW-0808">Transferase</keyword>
<proteinExistence type="predicted"/>
<dbReference type="Proteomes" id="UP000254400">
    <property type="component" value="Unassembled WGS sequence"/>
</dbReference>